<sequence length="385" mass="41552">MPDRGNHAAADHDMADAVSVRTPGADRARVTDGLIPFRAIIHREGRDCPRGFCCRRMRLERQRMMAQSRLFLLAAVALLGCALACLATPWLVRWRADVRLDGMARSAAARTLDVPDAERSLMVARARAYNRALLDSGQPMIGDEAAAVGFGSPRQAGFDAARQSDADTEYRALLNGASFTSSEAVMGRVLVPRISVDLPLRHGSDERTLQMGAGHLYGTSLPVGGEGSHTVITAHSGMPYATLFTRLDELSEGDPFYVEVAGMTLAYRVMTITVLDPDGDAQELAMLKASPGADRATLLTCTGQGNTKRLAVTGERNSMPDQAPYPDDAQRDPRLSRIVTVFVMLVTGVAVALLCRTGRRARPPVAHHGSGRFRHSFAKSTTLLA</sequence>
<evidence type="ECO:0000256" key="3">
    <source>
        <dbReference type="SAM" id="Phobius"/>
    </source>
</evidence>
<keyword evidence="3" id="KW-1133">Transmembrane helix</keyword>
<evidence type="ECO:0000256" key="2">
    <source>
        <dbReference type="PIRSR" id="PIRSR605754-1"/>
    </source>
</evidence>
<dbReference type="AlphaFoldDB" id="A0A6I1GSS9"/>
<dbReference type="GO" id="GO:0016787">
    <property type="term" value="F:hydrolase activity"/>
    <property type="evidence" value="ECO:0007669"/>
    <property type="project" value="UniProtKB-KW"/>
</dbReference>
<dbReference type="NCBIfam" id="NF033745">
    <property type="entry name" value="class_C_sortase"/>
    <property type="match status" value="1"/>
</dbReference>
<keyword evidence="1" id="KW-0378">Hydrolase</keyword>
<organism evidence="4 5">
    <name type="scientific">Bifidobacterium leontopitheci</name>
    <dbReference type="NCBI Taxonomy" id="2650774"/>
    <lineage>
        <taxon>Bacteria</taxon>
        <taxon>Bacillati</taxon>
        <taxon>Actinomycetota</taxon>
        <taxon>Actinomycetes</taxon>
        <taxon>Bifidobacteriales</taxon>
        <taxon>Bifidobacteriaceae</taxon>
        <taxon>Bifidobacterium</taxon>
    </lineage>
</organism>
<dbReference type="InterPro" id="IPR023365">
    <property type="entry name" value="Sortase_dom-sf"/>
</dbReference>
<dbReference type="EMBL" id="WBVT01000002">
    <property type="protein sequence ID" value="KAB7791238.1"/>
    <property type="molecule type" value="Genomic_DNA"/>
</dbReference>
<feature type="transmembrane region" description="Helical" evidence="3">
    <location>
        <begin position="335"/>
        <end position="355"/>
    </location>
</feature>
<evidence type="ECO:0000256" key="1">
    <source>
        <dbReference type="ARBA" id="ARBA00022801"/>
    </source>
</evidence>
<dbReference type="InterPro" id="IPR005754">
    <property type="entry name" value="Sortase"/>
</dbReference>
<feature type="active site" description="Proton donor/acceptor" evidence="2">
    <location>
        <position position="235"/>
    </location>
</feature>
<keyword evidence="3" id="KW-0472">Membrane</keyword>
<dbReference type="SUPFAM" id="SSF63817">
    <property type="entry name" value="Sortase"/>
    <property type="match status" value="1"/>
</dbReference>
<accession>A0A6I1GSS9</accession>
<comment type="caution">
    <text evidence="4">The sequence shown here is derived from an EMBL/GenBank/DDBJ whole genome shotgun (WGS) entry which is preliminary data.</text>
</comment>
<gene>
    <name evidence="4" type="ORF">F7D09_0191</name>
</gene>
<dbReference type="Proteomes" id="UP000441772">
    <property type="component" value="Unassembled WGS sequence"/>
</dbReference>
<name>A0A6I1GSS9_9BIFI</name>
<dbReference type="CDD" id="cd05827">
    <property type="entry name" value="Sortase_C"/>
    <property type="match status" value="1"/>
</dbReference>
<feature type="active site" description="Acyl-thioester intermediate" evidence="2">
    <location>
        <position position="301"/>
    </location>
</feature>
<keyword evidence="5" id="KW-1185">Reference proteome</keyword>
<protein>
    <submittedName>
        <fullName evidence="4">Sortase</fullName>
    </submittedName>
</protein>
<keyword evidence="3" id="KW-0812">Transmembrane</keyword>
<evidence type="ECO:0000313" key="5">
    <source>
        <dbReference type="Proteomes" id="UP000441772"/>
    </source>
</evidence>
<proteinExistence type="predicted"/>
<reference evidence="4 5" key="1">
    <citation type="submission" date="2019-09" db="EMBL/GenBank/DDBJ databases">
        <title>Characterization of the phylogenetic diversity of two novel species belonging to the genus Bifidobacterium: Bifidobacterium cebidarum sp. nov. and Bifidobacterium leontopitheci sp. nov.</title>
        <authorList>
            <person name="Lugli G.A."/>
            <person name="Duranti S."/>
            <person name="Milani C."/>
            <person name="Turroni F."/>
            <person name="Ventura M."/>
        </authorList>
    </citation>
    <scope>NUCLEOTIDE SEQUENCE [LARGE SCALE GENOMIC DNA]</scope>
    <source>
        <strain evidence="4 5">LMG 31471</strain>
    </source>
</reference>
<dbReference type="NCBIfam" id="TIGR01076">
    <property type="entry name" value="sortase_fam"/>
    <property type="match status" value="1"/>
</dbReference>
<dbReference type="Pfam" id="PF04203">
    <property type="entry name" value="Sortase"/>
    <property type="match status" value="1"/>
</dbReference>
<dbReference type="InterPro" id="IPR042002">
    <property type="entry name" value="Sortase_C"/>
</dbReference>
<feature type="transmembrane region" description="Helical" evidence="3">
    <location>
        <begin position="70"/>
        <end position="92"/>
    </location>
</feature>
<dbReference type="Gene3D" id="2.40.260.10">
    <property type="entry name" value="Sortase"/>
    <property type="match status" value="1"/>
</dbReference>
<evidence type="ECO:0000313" key="4">
    <source>
        <dbReference type="EMBL" id="KAB7791238.1"/>
    </source>
</evidence>